<dbReference type="SMART" id="SM00091">
    <property type="entry name" value="PAS"/>
    <property type="match status" value="6"/>
</dbReference>
<dbReference type="Pfam" id="PF13185">
    <property type="entry name" value="GAF_2"/>
    <property type="match status" value="2"/>
</dbReference>
<feature type="domain" description="PAS" evidence="4">
    <location>
        <begin position="208"/>
        <end position="265"/>
    </location>
</feature>
<feature type="domain" description="PAC" evidence="5">
    <location>
        <begin position="283"/>
        <end position="335"/>
    </location>
</feature>
<evidence type="ECO:0000313" key="6">
    <source>
        <dbReference type="EMBL" id="MDS0259342.1"/>
    </source>
</evidence>
<keyword evidence="1" id="KW-0805">Transcription regulation</keyword>
<organism evidence="6 7">
    <name type="scientific">Haloarcula saliterrae</name>
    <dbReference type="NCBI Taxonomy" id="2950534"/>
    <lineage>
        <taxon>Archaea</taxon>
        <taxon>Methanobacteriati</taxon>
        <taxon>Methanobacteriota</taxon>
        <taxon>Stenosarchaea group</taxon>
        <taxon>Halobacteria</taxon>
        <taxon>Halobacteriales</taxon>
        <taxon>Haloarculaceae</taxon>
        <taxon>Haloarcula</taxon>
    </lineage>
</organism>
<dbReference type="InterPro" id="IPR035965">
    <property type="entry name" value="PAS-like_dom_sf"/>
</dbReference>
<evidence type="ECO:0000313" key="7">
    <source>
        <dbReference type="Proteomes" id="UP001259659"/>
    </source>
</evidence>
<evidence type="ECO:0000259" key="5">
    <source>
        <dbReference type="PROSITE" id="PS50113"/>
    </source>
</evidence>
<proteinExistence type="predicted"/>
<feature type="domain" description="PAS" evidence="4">
    <location>
        <begin position="638"/>
        <end position="708"/>
    </location>
</feature>
<evidence type="ECO:0000256" key="2">
    <source>
        <dbReference type="ARBA" id="ARBA00023163"/>
    </source>
</evidence>
<dbReference type="InterPro" id="IPR029016">
    <property type="entry name" value="GAF-like_dom_sf"/>
</dbReference>
<dbReference type="InterPro" id="IPR003018">
    <property type="entry name" value="GAF"/>
</dbReference>
<dbReference type="InterPro" id="IPR052155">
    <property type="entry name" value="Biofilm_reg_signaling"/>
</dbReference>
<dbReference type="CDD" id="cd00130">
    <property type="entry name" value="PAS"/>
    <property type="match status" value="6"/>
</dbReference>
<dbReference type="EMBL" id="JAMQON010000002">
    <property type="protein sequence ID" value="MDS0259342.1"/>
    <property type="molecule type" value="Genomic_DNA"/>
</dbReference>
<keyword evidence="2" id="KW-0804">Transcription</keyword>
<dbReference type="InterPro" id="IPR007050">
    <property type="entry name" value="HTH_bacterioopsin"/>
</dbReference>
<sequence length="1392" mass="154711">MDTIALSDGLRQTLGRFDADGTPLTTPEVAAELDVGRRTTYARLERLVEADRLATKKVGASARVWWRPPASSRDGDSGSLAPDILDAVDAALVVVDADGEVAWVNDAAERYFGLDRDAVLGRPHRWLAEERLAGVVSDGDSEAVLATGAGEGGPGQFDCHVTDGPDREERWLEHHSEPIESGPHAGGRVERYDDITERKRETATGSGRSETLQSLVEAVEEYAIFTLDTEGRVRTWNPGAERIKGYEAEGILGEHVSVFYTDEDRAAGVPEANLAAARAEGSVEDEGWRVRADGSRFWANVTITAIRDDDGDLDGYAKVTRDMTERKHAEAERELLYDTTRSVAAAETFEAGLQAALADICAVTDWEYAEAWMPTDEGELRRAPADYHADDLASFADFSESFRFDPGEGLPGRVYESGTYEWATDLEAGSREVYPRLAAALDAGLVSSLGVPVVADGDTVAVLTFLLGERRQTDERLVRLVSSVAAELGELLGHRQAEERLKRERELLERVFETAPIGLAEFGPDRDVVRANGRLADIVGLSTENIDDYTVGDLTLLDPDDEPLSVEELPIGQVFETGAPVFDQKVQCRRDDGTTRWLSVDATPVTDDGELSRVVAAVTDITRLVEQAEQLERQRDELDDELREVFARIDDAFMAVDEMWRFTHVNEQAARLLDRPVGELIGRNIWEEFPEAEGSVFQAEYERALQSTESVTFEEYYAPLDTWFEVAAYPSETGLSVYFRDVTDRKRRERELEEYERIVETVADGIYVLDEDDRFQQVNDAFVSMTRFDRTELLGSHASAVFGDGFEERGELARGETGDDRDVAVFEEELYTADGDAITVESRFSQFAVDGGEGRAGVVRDITERIERQQELELYATITETVPDGVYALDGDDRFVLVNEAFCELVGYDREELLGERPTLINSETVNERANELEQAVTEGDREVGTLEFEFRTASGDRVPVEGHFRPYSYRDVSGRCGVARDMTDRVERERKLERQREQLTALNSLNRVVREITEAVIEQSTREEIERSVCELLADSESYMFAWIGDADPESQTVNLRTEAGVEGYLDDITISVDPEDDRSEGPTGRAFRTGEVETTRNLVTDSRYEPWRDYVEAYGFRSSAAIPVVHDGTTYGVLNVYAQRPSAFEGEEREMVGQLGEIVGHAIAAVERKQALLSDEVVELSFQMENAFASMGMEGPNEGTIELEHTVSIDEGEFVLFGRASPAAADTVERMVEAFPYYETVSFREDGERFELRVSEPPILSAIASLGGSVETAVVEDGSYQLTVHLSPTADVSRVIDAVKDRYPDATLLKRRQLTKRDRSGSEGNALTGALTDRQLTVLETAYYAGFFEWPRAASGETVAESLGVAPPTFHQHLRKAERKVFDRVFATGD</sequence>
<dbReference type="InterPro" id="IPR001610">
    <property type="entry name" value="PAC"/>
</dbReference>
<dbReference type="SUPFAM" id="SSF55781">
    <property type="entry name" value="GAF domain-like"/>
    <property type="match status" value="2"/>
</dbReference>
<gene>
    <name evidence="6" type="ORF">NDI56_08055</name>
</gene>
<dbReference type="Pfam" id="PF04967">
    <property type="entry name" value="HTH_10"/>
    <property type="match status" value="1"/>
</dbReference>
<dbReference type="PROSITE" id="PS50113">
    <property type="entry name" value="PAC"/>
    <property type="match status" value="2"/>
</dbReference>
<protein>
    <submittedName>
        <fullName evidence="6">PAS domain S-box protein</fullName>
    </submittedName>
</protein>
<dbReference type="SMART" id="SM00086">
    <property type="entry name" value="PAC"/>
    <property type="match status" value="4"/>
</dbReference>
<feature type="domain" description="PAS" evidence="4">
    <location>
        <begin position="77"/>
        <end position="122"/>
    </location>
</feature>
<dbReference type="InterPro" id="IPR000700">
    <property type="entry name" value="PAS-assoc_C"/>
</dbReference>
<dbReference type="Proteomes" id="UP001259659">
    <property type="component" value="Unassembled WGS sequence"/>
</dbReference>
<dbReference type="InterPro" id="IPR013656">
    <property type="entry name" value="PAS_4"/>
</dbReference>
<evidence type="ECO:0000256" key="1">
    <source>
        <dbReference type="ARBA" id="ARBA00023015"/>
    </source>
</evidence>
<dbReference type="Pfam" id="PF08448">
    <property type="entry name" value="PAS_4"/>
    <property type="match status" value="3"/>
</dbReference>
<dbReference type="NCBIfam" id="TIGR00229">
    <property type="entry name" value="sensory_box"/>
    <property type="match status" value="6"/>
</dbReference>
<dbReference type="RefSeq" id="WP_310918952.1">
    <property type="nucleotide sequence ID" value="NZ_JAMQON010000002.1"/>
</dbReference>
<dbReference type="Gene3D" id="3.30.450.20">
    <property type="entry name" value="PAS domain"/>
    <property type="match status" value="6"/>
</dbReference>
<dbReference type="PROSITE" id="PS50112">
    <property type="entry name" value="PAS"/>
    <property type="match status" value="6"/>
</dbReference>
<keyword evidence="3" id="KW-0175">Coiled coil</keyword>
<dbReference type="InterPro" id="IPR000014">
    <property type="entry name" value="PAS"/>
</dbReference>
<dbReference type="PANTHER" id="PTHR44757:SF2">
    <property type="entry name" value="BIOFILM ARCHITECTURE MAINTENANCE PROTEIN MBAA"/>
    <property type="match status" value="1"/>
</dbReference>
<dbReference type="PANTHER" id="PTHR44757">
    <property type="entry name" value="DIGUANYLATE CYCLASE DGCP"/>
    <property type="match status" value="1"/>
</dbReference>
<dbReference type="Pfam" id="PF13426">
    <property type="entry name" value="PAS_9"/>
    <property type="match status" value="3"/>
</dbReference>
<keyword evidence="7" id="KW-1185">Reference proteome</keyword>
<dbReference type="Gene3D" id="3.30.450.40">
    <property type="match status" value="2"/>
</dbReference>
<feature type="domain" description="PAS" evidence="4">
    <location>
        <begin position="751"/>
        <end position="795"/>
    </location>
</feature>
<dbReference type="Pfam" id="PF15915">
    <property type="entry name" value="BAT"/>
    <property type="match status" value="1"/>
</dbReference>
<dbReference type="InterPro" id="IPR031803">
    <property type="entry name" value="BAT_GAF/HTH-assoc"/>
</dbReference>
<dbReference type="SMART" id="SM00065">
    <property type="entry name" value="GAF"/>
    <property type="match status" value="2"/>
</dbReference>
<evidence type="ECO:0000259" key="4">
    <source>
        <dbReference type="PROSITE" id="PS50112"/>
    </source>
</evidence>
<feature type="domain" description="PAS" evidence="4">
    <location>
        <begin position="871"/>
        <end position="940"/>
    </location>
</feature>
<reference evidence="6 7" key="1">
    <citation type="submission" date="2022-06" db="EMBL/GenBank/DDBJ databases">
        <title>Haloarcula sp. a new haloarchaeum isolate from saline soil.</title>
        <authorList>
            <person name="Strakova D."/>
            <person name="Galisteo C."/>
            <person name="Sanchez-Porro C."/>
            <person name="Ventosa A."/>
        </authorList>
    </citation>
    <scope>NUCLEOTIDE SEQUENCE [LARGE SCALE GENOMIC DNA]</scope>
    <source>
        <strain evidence="6 7">S1CR25-12</strain>
    </source>
</reference>
<accession>A0ABU2FAW5</accession>
<feature type="coiled-coil region" evidence="3">
    <location>
        <begin position="614"/>
        <end position="648"/>
    </location>
</feature>
<name>A0ABU2FAW5_9EURY</name>
<dbReference type="SUPFAM" id="SSF55785">
    <property type="entry name" value="PYP-like sensor domain (PAS domain)"/>
    <property type="match status" value="6"/>
</dbReference>
<comment type="caution">
    <text evidence="6">The sequence shown here is derived from an EMBL/GenBank/DDBJ whole genome shotgun (WGS) entry which is preliminary data.</text>
</comment>
<feature type="domain" description="PAS" evidence="4">
    <location>
        <begin position="504"/>
        <end position="578"/>
    </location>
</feature>
<feature type="domain" description="PAC" evidence="5">
    <location>
        <begin position="582"/>
        <end position="633"/>
    </location>
</feature>
<evidence type="ECO:0000256" key="3">
    <source>
        <dbReference type="SAM" id="Coils"/>
    </source>
</evidence>